<comment type="caution">
    <text evidence="1">The sequence shown here is derived from an EMBL/GenBank/DDBJ whole genome shotgun (WGS) entry which is preliminary data.</text>
</comment>
<keyword evidence="2" id="KW-1185">Reference proteome</keyword>
<dbReference type="EMBL" id="BJXA01000042">
    <property type="protein sequence ID" value="GEM40829.1"/>
    <property type="molecule type" value="Genomic_DNA"/>
</dbReference>
<reference evidence="1 2" key="1">
    <citation type="submission" date="2019-07" db="EMBL/GenBank/DDBJ databases">
        <title>Whole genome shotgun sequence of Nocardia ninae NBRC 108245.</title>
        <authorList>
            <person name="Hosoyama A."/>
            <person name="Uohara A."/>
            <person name="Ohji S."/>
            <person name="Ichikawa N."/>
        </authorList>
    </citation>
    <scope>NUCLEOTIDE SEQUENCE [LARGE SCALE GENOMIC DNA]</scope>
    <source>
        <strain evidence="1 2">NBRC 108245</strain>
    </source>
</reference>
<sequence>MADCGCGCGCGPWIKLSHCGVGMHDGANQLVKVVCPSRFCMKWVPLVAGKIGWHEGQVPGVCPFIGTRVVDDTTDIDPDYFAKMRTKREA</sequence>
<accession>A0A511MJQ6</accession>
<dbReference type="AlphaFoldDB" id="A0A511MJQ6"/>
<organism evidence="1 2">
    <name type="scientific">Nocardia ninae NBRC 108245</name>
    <dbReference type="NCBI Taxonomy" id="1210091"/>
    <lineage>
        <taxon>Bacteria</taxon>
        <taxon>Bacillati</taxon>
        <taxon>Actinomycetota</taxon>
        <taxon>Actinomycetes</taxon>
        <taxon>Mycobacteriales</taxon>
        <taxon>Nocardiaceae</taxon>
        <taxon>Nocardia</taxon>
    </lineage>
</organism>
<evidence type="ECO:0000313" key="1">
    <source>
        <dbReference type="EMBL" id="GEM40829.1"/>
    </source>
</evidence>
<name>A0A511MJQ6_9NOCA</name>
<evidence type="ECO:0000313" key="2">
    <source>
        <dbReference type="Proteomes" id="UP000321424"/>
    </source>
</evidence>
<protein>
    <submittedName>
        <fullName evidence="1">Uncharacterized protein</fullName>
    </submittedName>
</protein>
<proteinExistence type="predicted"/>
<dbReference type="Proteomes" id="UP000321424">
    <property type="component" value="Unassembled WGS sequence"/>
</dbReference>
<gene>
    <name evidence="1" type="ORF">NN4_53480</name>
</gene>